<organism evidence="1 2">
    <name type="scientific">Dioscorea alata</name>
    <name type="common">Purple yam</name>
    <dbReference type="NCBI Taxonomy" id="55571"/>
    <lineage>
        <taxon>Eukaryota</taxon>
        <taxon>Viridiplantae</taxon>
        <taxon>Streptophyta</taxon>
        <taxon>Embryophyta</taxon>
        <taxon>Tracheophyta</taxon>
        <taxon>Spermatophyta</taxon>
        <taxon>Magnoliopsida</taxon>
        <taxon>Liliopsida</taxon>
        <taxon>Dioscoreales</taxon>
        <taxon>Dioscoreaceae</taxon>
        <taxon>Dioscorea</taxon>
    </lineage>
</organism>
<dbReference type="EC" id="2.7.11.1" evidence="1"/>
<name>A0ACB7VZD6_DIOAL</name>
<keyword evidence="1" id="KW-0418">Kinase</keyword>
<keyword evidence="2" id="KW-1185">Reference proteome</keyword>
<gene>
    <name evidence="1" type="ORF">IHE45_06G092800</name>
</gene>
<reference evidence="2" key="1">
    <citation type="journal article" date="2022" name="Nat. Commun.">
        <title>Chromosome evolution and the genetic basis of agronomically important traits in greater yam.</title>
        <authorList>
            <person name="Bredeson J.V."/>
            <person name="Lyons J.B."/>
            <person name="Oniyinde I.O."/>
            <person name="Okereke N.R."/>
            <person name="Kolade O."/>
            <person name="Nnabue I."/>
            <person name="Nwadili C.O."/>
            <person name="Hribova E."/>
            <person name="Parker M."/>
            <person name="Nwogha J."/>
            <person name="Shu S."/>
            <person name="Carlson J."/>
            <person name="Kariba R."/>
            <person name="Muthemba S."/>
            <person name="Knop K."/>
            <person name="Barton G.J."/>
            <person name="Sherwood A.V."/>
            <person name="Lopez-Montes A."/>
            <person name="Asiedu R."/>
            <person name="Jamnadass R."/>
            <person name="Muchugi A."/>
            <person name="Goodstein D."/>
            <person name="Egesi C.N."/>
            <person name="Featherston J."/>
            <person name="Asfaw A."/>
            <person name="Simpson G.G."/>
            <person name="Dolezel J."/>
            <person name="Hendre P.S."/>
            <person name="Van Deynze A."/>
            <person name="Kumar P.L."/>
            <person name="Obidiegwu J.E."/>
            <person name="Bhattacharjee R."/>
            <person name="Rokhsar D.S."/>
        </authorList>
    </citation>
    <scope>NUCLEOTIDE SEQUENCE [LARGE SCALE GENOMIC DNA]</scope>
    <source>
        <strain evidence="2">cv. TDa95/00328</strain>
    </source>
</reference>
<dbReference type="Proteomes" id="UP000827976">
    <property type="component" value="Chromosome 6"/>
</dbReference>
<accession>A0ACB7VZD6</accession>
<keyword evidence="1" id="KW-0723">Serine/threonine-protein kinase</keyword>
<comment type="caution">
    <text evidence="1">The sequence shown here is derived from an EMBL/GenBank/DDBJ whole genome shotgun (WGS) entry which is preliminary data.</text>
</comment>
<evidence type="ECO:0000313" key="2">
    <source>
        <dbReference type="Proteomes" id="UP000827976"/>
    </source>
</evidence>
<proteinExistence type="predicted"/>
<sequence>MAMAVRFIATIIIVLLHLTPFSTAINGAGEGAALIQFKQSLSNAPSLSSWLPNTSPCDPKAPWTGVLCQNGFIAGLRLERLGLSGNLNLISLKQLPGLRAISLAGNSLSGPLPDSLSGLTALRALYLQANNFSGTIPPTLFSKMTRLRKLYLAGNHFSGEIPISISQANSLIILYLEGNQFSGSIPDIASLKALKSFNVSHNALEGRIPASAAKFGASAFADNPGLCGEPLVNKPCDSPALSSAPAPSPDAQSLTMQTILAAAAVVAKEQGATDTVTDTIGLIMLDRSIDIGEGGGGGGGAKEVDGNTVELVMVNEEKGSITLSDLMKAAAEVLGSGGLGSAYKAVLPTGLPVAVKRMKDMNKAARHGFETEMRRLGRMNHPNVLPPLAYHYRKEEKLLVSEYMAKGSLLYVLHGNQGADHAALDWQTRMKIILGITRGVAYIHAELASVHGRTPWQPEVRQRPTKQ</sequence>
<protein>
    <submittedName>
        <fullName evidence="1">Non-specific serine/threonine protein kinase protein</fullName>
        <ecNumber evidence="1">2.7.11.1</ecNumber>
    </submittedName>
</protein>
<keyword evidence="1" id="KW-0808">Transferase</keyword>
<evidence type="ECO:0000313" key="1">
    <source>
        <dbReference type="EMBL" id="KAH7679963.1"/>
    </source>
</evidence>
<dbReference type="EMBL" id="CM037016">
    <property type="protein sequence ID" value="KAH7679963.1"/>
    <property type="molecule type" value="Genomic_DNA"/>
</dbReference>